<evidence type="ECO:0000313" key="2">
    <source>
        <dbReference type="Proteomes" id="UP001621713"/>
    </source>
</evidence>
<feature type="non-terminal residue" evidence="1">
    <location>
        <position position="123"/>
    </location>
</feature>
<dbReference type="EMBL" id="JAZHOJ010000052">
    <property type="protein sequence ID" value="MFK7004841.1"/>
    <property type="molecule type" value="Genomic_DNA"/>
</dbReference>
<gene>
    <name evidence="1" type="ORF">V3467_13450</name>
</gene>
<protein>
    <submittedName>
        <fullName evidence="1">Uncharacterized protein</fullName>
    </submittedName>
</protein>
<organism evidence="1 2">
    <name type="scientific">Flavobacterium covae</name>
    <dbReference type="NCBI Taxonomy" id="2906076"/>
    <lineage>
        <taxon>Bacteria</taxon>
        <taxon>Pseudomonadati</taxon>
        <taxon>Bacteroidota</taxon>
        <taxon>Flavobacteriia</taxon>
        <taxon>Flavobacteriales</taxon>
        <taxon>Flavobacteriaceae</taxon>
        <taxon>Flavobacterium</taxon>
    </lineage>
</organism>
<accession>A0ABW8PKJ5</accession>
<keyword evidence="2" id="KW-1185">Reference proteome</keyword>
<name>A0ABW8PKJ5_9FLAO</name>
<evidence type="ECO:0000313" key="1">
    <source>
        <dbReference type="EMBL" id="MFK7004841.1"/>
    </source>
</evidence>
<dbReference type="RefSeq" id="WP_405345742.1">
    <property type="nucleotide sequence ID" value="NZ_JAZHOJ010000052.1"/>
</dbReference>
<comment type="caution">
    <text evidence="1">The sequence shown here is derived from an EMBL/GenBank/DDBJ whole genome shotgun (WGS) entry which is preliminary data.</text>
</comment>
<sequence length="123" mass="14405">MIDDFYCKNGNKGYNAKFSELFSKDDLDYNKLLVENQDIIDEYFEIQYDIYSIGTFIDVSRDKAQYTKVLNAYLVSMDMQKYLGKTIPDTFMEKFVWQEEQIGKTINEDQLPTDVQFIGGVTV</sequence>
<reference evidence="1 2" key="1">
    <citation type="submission" date="2024-02" db="EMBL/GenBank/DDBJ databases">
        <title>Comparative Genomic Analysis of Flavobacterium Species Causing Columnaris Disease of Freshwater Fish in Thailand: Insights into Virulence and Resistance Mechanisms.</title>
        <authorList>
            <person name="Nguyen D."/>
            <person name="Chokmangmeepisarn P."/>
            <person name="Khianchaikhan K."/>
            <person name="Morishita M."/>
            <person name="Bunnoy A."/>
            <person name="Rodkhum C."/>
        </authorList>
    </citation>
    <scope>NUCLEOTIDE SEQUENCE [LARGE SCALE GENOMIC DNA]</scope>
    <source>
        <strain evidence="1 2">PCBSB2203</strain>
    </source>
</reference>
<dbReference type="Proteomes" id="UP001621713">
    <property type="component" value="Unassembled WGS sequence"/>
</dbReference>
<proteinExistence type="predicted"/>